<comment type="caution">
    <text evidence="1">The sequence shown here is derived from an EMBL/GenBank/DDBJ whole genome shotgun (WGS) entry which is preliminary data.</text>
</comment>
<gene>
    <name evidence="1" type="ORF">F0P93_29080</name>
</gene>
<organism evidence="1 2">
    <name type="scientific">Larkinella humicola</name>
    <dbReference type="NCBI Taxonomy" id="2607654"/>
    <lineage>
        <taxon>Bacteria</taxon>
        <taxon>Pseudomonadati</taxon>
        <taxon>Bacteroidota</taxon>
        <taxon>Cytophagia</taxon>
        <taxon>Cytophagales</taxon>
        <taxon>Spirosomataceae</taxon>
        <taxon>Larkinella</taxon>
    </lineage>
</organism>
<dbReference type="RefSeq" id="WP_150881317.1">
    <property type="nucleotide sequence ID" value="NZ_VTWS01000011.1"/>
</dbReference>
<proteinExistence type="predicted"/>
<dbReference type="EMBL" id="VTWS01000011">
    <property type="protein sequence ID" value="KAA9346323.1"/>
    <property type="molecule type" value="Genomic_DNA"/>
</dbReference>
<dbReference type="AlphaFoldDB" id="A0A5N1J899"/>
<accession>A0A5N1J899</accession>
<evidence type="ECO:0000313" key="1">
    <source>
        <dbReference type="EMBL" id="KAA9346323.1"/>
    </source>
</evidence>
<protein>
    <submittedName>
        <fullName evidence="1">Uncharacterized protein</fullName>
    </submittedName>
</protein>
<evidence type="ECO:0000313" key="2">
    <source>
        <dbReference type="Proteomes" id="UP000326344"/>
    </source>
</evidence>
<reference evidence="1 2" key="1">
    <citation type="submission" date="2019-09" db="EMBL/GenBank/DDBJ databases">
        <title>Genome Sequence of Larkinella sp MA1.</title>
        <authorList>
            <person name="Srinivasan S."/>
        </authorList>
    </citation>
    <scope>NUCLEOTIDE SEQUENCE [LARGE SCALE GENOMIC DNA]</scope>
    <source>
        <strain evidence="1 2">MA1</strain>
    </source>
</reference>
<name>A0A5N1J899_9BACT</name>
<dbReference type="Proteomes" id="UP000326344">
    <property type="component" value="Unassembled WGS sequence"/>
</dbReference>
<sequence>MSDDLDLLDELADLAQEIVHDGVVMFQRAIEEKGLVLTEELLQQFQATVSRSALQLVAEISFHEYGRFKDMSQVRYGDKLPPLDALESFVKTVGLGQFGRVPGYRGRSVSSINEAARRIAAAILFTRRKVPVVKKQYSGTWYNSTKMRLINSARYRLRVRTAEVVNGWYTRLLERAGENQVN</sequence>
<keyword evidence="2" id="KW-1185">Reference proteome</keyword>